<dbReference type="OrthoDB" id="9796135at2"/>
<dbReference type="InterPro" id="IPR027271">
    <property type="entry name" value="Acetolactate_synth/TF_NikR_C"/>
</dbReference>
<evidence type="ECO:0000256" key="1">
    <source>
        <dbReference type="SAM" id="MobiDB-lite"/>
    </source>
</evidence>
<dbReference type="Proteomes" id="UP000237350">
    <property type="component" value="Unassembled WGS sequence"/>
</dbReference>
<dbReference type="InterPro" id="IPR045865">
    <property type="entry name" value="ACT-like_dom_sf"/>
</dbReference>
<evidence type="ECO:0000313" key="3">
    <source>
        <dbReference type="Proteomes" id="UP000237350"/>
    </source>
</evidence>
<keyword evidence="3" id="KW-1185">Reference proteome</keyword>
<feature type="region of interest" description="Disordered" evidence="1">
    <location>
        <begin position="85"/>
        <end position="111"/>
    </location>
</feature>
<organism evidence="2 3">
    <name type="scientific">Alkalispirochaeta sphaeroplastigenens</name>
    <dbReference type="NCBI Taxonomy" id="1187066"/>
    <lineage>
        <taxon>Bacteria</taxon>
        <taxon>Pseudomonadati</taxon>
        <taxon>Spirochaetota</taxon>
        <taxon>Spirochaetia</taxon>
        <taxon>Spirochaetales</taxon>
        <taxon>Spirochaetaceae</taxon>
        <taxon>Alkalispirochaeta</taxon>
    </lineage>
</organism>
<comment type="caution">
    <text evidence="2">The sequence shown here is derived from an EMBL/GenBank/DDBJ whole genome shotgun (WGS) entry which is preliminary data.</text>
</comment>
<evidence type="ECO:0000313" key="2">
    <source>
        <dbReference type="EMBL" id="POR05612.1"/>
    </source>
</evidence>
<gene>
    <name evidence="2" type="ORF">AU468_00085</name>
</gene>
<name>A0A2S4K1G5_9SPIO</name>
<dbReference type="RefSeq" id="WP_103678960.1">
    <property type="nucleotide sequence ID" value="NZ_LPWH01000001.1"/>
</dbReference>
<accession>A0A2S4K1G5</accession>
<dbReference type="AlphaFoldDB" id="A0A2S4K1G5"/>
<dbReference type="NCBIfam" id="TIGR03959">
    <property type="entry name" value="hyd_TM1266"/>
    <property type="match status" value="1"/>
</dbReference>
<dbReference type="Gene3D" id="3.30.70.1150">
    <property type="entry name" value="ACT-like. Chain A, domain 2"/>
    <property type="match status" value="1"/>
</dbReference>
<dbReference type="EMBL" id="LPWH01000001">
    <property type="protein sequence ID" value="POR05612.1"/>
    <property type="molecule type" value="Genomic_DNA"/>
</dbReference>
<protein>
    <submittedName>
        <fullName evidence="2">CopG family transcriptional regulator</fullName>
    </submittedName>
</protein>
<feature type="compositionally biased region" description="Low complexity" evidence="1">
    <location>
        <begin position="90"/>
        <end position="111"/>
    </location>
</feature>
<dbReference type="SUPFAM" id="SSF55021">
    <property type="entry name" value="ACT-like"/>
    <property type="match status" value="1"/>
</dbReference>
<dbReference type="Pfam" id="PF21699">
    <property type="entry name" value="TM1266-like"/>
    <property type="match status" value="1"/>
</dbReference>
<sequence length="111" mass="11365">MAAPSEQKIRYGFVGIIVENRQRLGARINQILATHADCIVGRLGLPNLEEGTLSIITLIVRASTDEMGSLSGKLGALPGVTVKTGLQSLPGATTPGGEPGAESGAESGEKP</sequence>
<reference evidence="3" key="1">
    <citation type="submission" date="2015-12" db="EMBL/GenBank/DDBJ databases">
        <authorList>
            <person name="Lodha T.D."/>
            <person name="Chintalapati S."/>
            <person name="Chintalapati V.R."/>
            <person name="Sravanthi T."/>
        </authorList>
    </citation>
    <scope>NUCLEOTIDE SEQUENCE [LARGE SCALE GENOMIC DNA]</scope>
    <source>
        <strain evidence="3">JC133</strain>
    </source>
</reference>
<dbReference type="InterPro" id="IPR023860">
    <property type="entry name" value="FeFe-hyd_TM1266"/>
</dbReference>
<proteinExistence type="predicted"/>